<reference evidence="3 4" key="1">
    <citation type="submission" date="2020-07" db="EMBL/GenBank/DDBJ databases">
        <authorList>
            <person name="Feng X."/>
        </authorList>
    </citation>
    <scope>NUCLEOTIDE SEQUENCE [LARGE SCALE GENOMIC DNA]</scope>
    <source>
        <strain evidence="3 4">JCM14086</strain>
    </source>
</reference>
<feature type="domain" description="Ice-binding protein C-terminal" evidence="2">
    <location>
        <begin position="258"/>
        <end position="283"/>
    </location>
</feature>
<dbReference type="Pfam" id="PF07589">
    <property type="entry name" value="PEP-CTERM"/>
    <property type="match status" value="1"/>
</dbReference>
<proteinExistence type="predicted"/>
<feature type="signal peptide" evidence="1">
    <location>
        <begin position="1"/>
        <end position="34"/>
    </location>
</feature>
<organism evidence="3 4">
    <name type="scientific">Puniceicoccus vermicola</name>
    <dbReference type="NCBI Taxonomy" id="388746"/>
    <lineage>
        <taxon>Bacteria</taxon>
        <taxon>Pseudomonadati</taxon>
        <taxon>Verrucomicrobiota</taxon>
        <taxon>Opitutia</taxon>
        <taxon>Puniceicoccales</taxon>
        <taxon>Puniceicoccaceae</taxon>
        <taxon>Puniceicoccus</taxon>
    </lineage>
</organism>
<dbReference type="InterPro" id="IPR013320">
    <property type="entry name" value="ConA-like_dom_sf"/>
</dbReference>
<evidence type="ECO:0000256" key="1">
    <source>
        <dbReference type="SAM" id="SignalP"/>
    </source>
</evidence>
<name>A0A7X1B1G9_9BACT</name>
<dbReference type="RefSeq" id="WP_185694353.1">
    <property type="nucleotide sequence ID" value="NZ_JACHVA010000131.1"/>
</dbReference>
<keyword evidence="4" id="KW-1185">Reference proteome</keyword>
<dbReference type="AlphaFoldDB" id="A0A7X1B1G9"/>
<evidence type="ECO:0000313" key="3">
    <source>
        <dbReference type="EMBL" id="MBC2603729.1"/>
    </source>
</evidence>
<feature type="chain" id="PRO_5031351379" evidence="1">
    <location>
        <begin position="35"/>
        <end position="285"/>
    </location>
</feature>
<dbReference type="Pfam" id="PF13385">
    <property type="entry name" value="Laminin_G_3"/>
    <property type="match status" value="1"/>
</dbReference>
<accession>A0A7X1B1G9</accession>
<evidence type="ECO:0000259" key="2">
    <source>
        <dbReference type="Pfam" id="PF07589"/>
    </source>
</evidence>
<dbReference type="Gene3D" id="2.60.120.200">
    <property type="match status" value="1"/>
</dbReference>
<gene>
    <name evidence="3" type="ORF">H5P30_18270</name>
</gene>
<dbReference type="InterPro" id="IPR013424">
    <property type="entry name" value="Ice-binding_C"/>
</dbReference>
<sequence length="285" mass="29948">MQIPVTHSFFRCSAFKLALLPLAGFAASSLAVSAQTLISHYQLNGNTTDSGSIGADGTLYGSAAYTSDAPGNYTQSLDLTPNSAGNNYMEANTGTSYDGLTALTLTLWVNIQGTLSNNERFVSTLTPSPYDGFDLRVSNNHSPSGFNTSFNVNTINNPAVSGNFSANDSWAFIAVTYDSTLGSNQVSFYTGNESTAAAFLNSGNQTGALDPSSLLRIGGTPAAPTSDRTPPAYISDVRVYDGVLNLSEIENVRNAVFAIPEPSSYAAILGMGAVGMALATRRRNR</sequence>
<evidence type="ECO:0000313" key="4">
    <source>
        <dbReference type="Proteomes" id="UP000525652"/>
    </source>
</evidence>
<dbReference type="Proteomes" id="UP000525652">
    <property type="component" value="Unassembled WGS sequence"/>
</dbReference>
<comment type="caution">
    <text evidence="3">The sequence shown here is derived from an EMBL/GenBank/DDBJ whole genome shotgun (WGS) entry which is preliminary data.</text>
</comment>
<keyword evidence="1" id="KW-0732">Signal</keyword>
<dbReference type="SUPFAM" id="SSF49899">
    <property type="entry name" value="Concanavalin A-like lectins/glucanases"/>
    <property type="match status" value="1"/>
</dbReference>
<dbReference type="EMBL" id="JACHVA010000131">
    <property type="protein sequence ID" value="MBC2603729.1"/>
    <property type="molecule type" value="Genomic_DNA"/>
</dbReference>
<protein>
    <submittedName>
        <fullName evidence="3">PEP-CTERM sorting domain-containing protein</fullName>
    </submittedName>
</protein>
<dbReference type="NCBIfam" id="TIGR02595">
    <property type="entry name" value="PEP_CTERM"/>
    <property type="match status" value="1"/>
</dbReference>